<name>A0A9X0U3P3_9BACT</name>
<dbReference type="EMBL" id="JACHEB010000004">
    <property type="protein sequence ID" value="MBB5328523.1"/>
    <property type="molecule type" value="Genomic_DNA"/>
</dbReference>
<evidence type="ECO:0000313" key="1">
    <source>
        <dbReference type="EMBL" id="MBB5328523.1"/>
    </source>
</evidence>
<accession>A0A9X0U3P3</accession>
<organism evidence="1 2">
    <name type="scientific">Tunturiibacter gelidiferens</name>
    <dbReference type="NCBI Taxonomy" id="3069689"/>
    <lineage>
        <taxon>Bacteria</taxon>
        <taxon>Pseudomonadati</taxon>
        <taxon>Acidobacteriota</taxon>
        <taxon>Terriglobia</taxon>
        <taxon>Terriglobales</taxon>
        <taxon>Acidobacteriaceae</taxon>
        <taxon>Tunturiibacter</taxon>
    </lineage>
</organism>
<proteinExistence type="predicted"/>
<keyword evidence="2" id="KW-1185">Reference proteome</keyword>
<reference evidence="1 2" key="1">
    <citation type="submission" date="2020-08" db="EMBL/GenBank/DDBJ databases">
        <title>Genomic Encyclopedia of Type Strains, Phase IV (KMG-V): Genome sequencing to study the core and pangenomes of soil and plant-associated prokaryotes.</title>
        <authorList>
            <person name="Whitman W."/>
        </authorList>
    </citation>
    <scope>NUCLEOTIDE SEQUENCE [LARGE SCALE GENOMIC DNA]</scope>
    <source>
        <strain evidence="1 2">X5P2</strain>
    </source>
</reference>
<sequence length="49" mass="6046">MWQTLDFWFLGLQYMGVKWESTIPDIKNVEKVFSGVLRLRHVRQQHRDR</sequence>
<dbReference type="AlphaFoldDB" id="A0A9X0U3P3"/>
<dbReference type="Proteomes" id="UP000535182">
    <property type="component" value="Unassembled WGS sequence"/>
</dbReference>
<evidence type="ECO:0000313" key="2">
    <source>
        <dbReference type="Proteomes" id="UP000535182"/>
    </source>
</evidence>
<comment type="caution">
    <text evidence="1">The sequence shown here is derived from an EMBL/GenBank/DDBJ whole genome shotgun (WGS) entry which is preliminary data.</text>
</comment>
<gene>
    <name evidence="1" type="ORF">HDF14_002133</name>
</gene>
<protein>
    <submittedName>
        <fullName evidence="1">Uncharacterized protein</fullName>
    </submittedName>
</protein>